<gene>
    <name evidence="3" type="ORF">PUW23_23440</name>
</gene>
<organism evidence="3 4">
    <name type="scientific">Paenibacillus urinalis</name>
    <dbReference type="NCBI Taxonomy" id="521520"/>
    <lineage>
        <taxon>Bacteria</taxon>
        <taxon>Bacillati</taxon>
        <taxon>Bacillota</taxon>
        <taxon>Bacilli</taxon>
        <taxon>Bacillales</taxon>
        <taxon>Paenibacillaceae</taxon>
        <taxon>Paenibacillus</taxon>
    </lineage>
</organism>
<feature type="region of interest" description="Disordered" evidence="1">
    <location>
        <begin position="76"/>
        <end position="112"/>
    </location>
</feature>
<evidence type="ECO:0000256" key="2">
    <source>
        <dbReference type="SAM" id="SignalP"/>
    </source>
</evidence>
<sequence length="112" mass="11439">MNGQNPEMTEDSRLRTNKPPKKINAQKMVTFSLLLTLPVALAGCGTNSDDCYDYNNDGYCDDNSGSSGGGAYYYGGSSGSSSSSGKSSATYKSSSSSSSKGFGSGGFFSSGG</sequence>
<protein>
    <recommendedName>
        <fullName evidence="5">Lipoprotein</fullName>
    </recommendedName>
</protein>
<evidence type="ECO:0000256" key="1">
    <source>
        <dbReference type="SAM" id="MobiDB-lite"/>
    </source>
</evidence>
<dbReference type="EMBL" id="CP118101">
    <property type="protein sequence ID" value="WDH82364.1"/>
    <property type="molecule type" value="Genomic_DNA"/>
</dbReference>
<feature type="compositionally biased region" description="Gly residues" evidence="1">
    <location>
        <begin position="102"/>
        <end position="112"/>
    </location>
</feature>
<dbReference type="AlphaFoldDB" id="A0AAX3N128"/>
<keyword evidence="2" id="KW-0732">Signal</keyword>
<feature type="compositionally biased region" description="Low complexity" evidence="1">
    <location>
        <begin position="79"/>
        <end position="101"/>
    </location>
</feature>
<feature type="region of interest" description="Disordered" evidence="1">
    <location>
        <begin position="1"/>
        <end position="23"/>
    </location>
</feature>
<accession>A0AAX3N128</accession>
<evidence type="ECO:0008006" key="5">
    <source>
        <dbReference type="Google" id="ProtNLM"/>
    </source>
</evidence>
<name>A0AAX3N128_9BACL</name>
<dbReference type="RefSeq" id="WP_238546410.1">
    <property type="nucleotide sequence ID" value="NZ_CP118101.1"/>
</dbReference>
<evidence type="ECO:0000313" key="3">
    <source>
        <dbReference type="EMBL" id="WDH82364.1"/>
    </source>
</evidence>
<proteinExistence type="predicted"/>
<evidence type="ECO:0000313" key="4">
    <source>
        <dbReference type="Proteomes" id="UP001220962"/>
    </source>
</evidence>
<reference evidence="3" key="1">
    <citation type="submission" date="2023-02" db="EMBL/GenBank/DDBJ databases">
        <title>Pathogen: clinical or host-associated sample.</title>
        <authorList>
            <person name="Hergert J."/>
            <person name="Casey R."/>
            <person name="Wagner J."/>
            <person name="Young E.L."/>
            <person name="Oakeson K.F."/>
        </authorList>
    </citation>
    <scope>NUCLEOTIDE SEQUENCE</scope>
    <source>
        <strain evidence="3">2022CK-00830</strain>
    </source>
</reference>
<feature type="chain" id="PRO_5043802664" description="Lipoprotein" evidence="2">
    <location>
        <begin position="43"/>
        <end position="112"/>
    </location>
</feature>
<feature type="signal peptide" evidence="2">
    <location>
        <begin position="1"/>
        <end position="42"/>
    </location>
</feature>
<dbReference type="Proteomes" id="UP001220962">
    <property type="component" value="Chromosome"/>
</dbReference>